<proteinExistence type="predicted"/>
<keyword evidence="7" id="KW-1185">Reference proteome</keyword>
<dbReference type="InterPro" id="IPR036909">
    <property type="entry name" value="Cyt_c-like_dom_sf"/>
</dbReference>
<dbReference type="GO" id="GO:0009055">
    <property type="term" value="F:electron transfer activity"/>
    <property type="evidence" value="ECO:0007669"/>
    <property type="project" value="InterPro"/>
</dbReference>
<evidence type="ECO:0000256" key="1">
    <source>
        <dbReference type="ARBA" id="ARBA00022617"/>
    </source>
</evidence>
<evidence type="ECO:0000256" key="3">
    <source>
        <dbReference type="ARBA" id="ARBA00023004"/>
    </source>
</evidence>
<keyword evidence="1" id="KW-0349">Heme</keyword>
<dbReference type="SUPFAM" id="SSF46626">
    <property type="entry name" value="Cytochrome c"/>
    <property type="match status" value="1"/>
</dbReference>
<dbReference type="AlphaFoldDB" id="A0A2P5P8L0"/>
<comment type="caution">
    <text evidence="6">The sequence shown here is derived from an EMBL/GenBank/DDBJ whole genome shotgun (WGS) entry which is preliminary data.</text>
</comment>
<keyword evidence="2" id="KW-0479">Metal-binding</keyword>
<accession>A0A2P5P8L0</accession>
<dbReference type="RefSeq" id="WP_102330109.1">
    <property type="nucleotide sequence ID" value="NZ_CP058566.2"/>
</dbReference>
<evidence type="ECO:0000313" key="6">
    <source>
        <dbReference type="EMBL" id="PPD58626.1"/>
    </source>
</evidence>
<evidence type="ECO:0000256" key="4">
    <source>
        <dbReference type="SAM" id="MobiDB-lite"/>
    </source>
</evidence>
<dbReference type="GO" id="GO:0020037">
    <property type="term" value="F:heme binding"/>
    <property type="evidence" value="ECO:0007669"/>
    <property type="project" value="InterPro"/>
</dbReference>
<keyword evidence="5" id="KW-0732">Signal</keyword>
<feature type="region of interest" description="Disordered" evidence="4">
    <location>
        <begin position="29"/>
        <end position="70"/>
    </location>
</feature>
<evidence type="ECO:0000313" key="7">
    <source>
        <dbReference type="Proteomes" id="UP000235653"/>
    </source>
</evidence>
<dbReference type="OrthoDB" id="166320at2"/>
<protein>
    <submittedName>
        <fullName evidence="6">Uncharacterized protein</fullName>
    </submittedName>
</protein>
<dbReference type="Proteomes" id="UP000235653">
    <property type="component" value="Unassembled WGS sequence"/>
</dbReference>
<feature type="compositionally biased region" description="Low complexity" evidence="4">
    <location>
        <begin position="32"/>
        <end position="70"/>
    </location>
</feature>
<dbReference type="Pfam" id="PF00034">
    <property type="entry name" value="Cytochrom_C"/>
    <property type="match status" value="1"/>
</dbReference>
<dbReference type="InterPro" id="IPR009056">
    <property type="entry name" value="Cyt_c-like_dom"/>
</dbReference>
<reference evidence="6 7" key="1">
    <citation type="journal article" date="2017" name="ISME J.">
        <title>Grape pomace compost harbors organohalide-respiring Dehalogenimonas species with novel reductive dehalogenase genes.</title>
        <authorList>
            <person name="Yang Y."/>
            <person name="Higgins S.A."/>
            <person name="Yan J."/>
            <person name="Simsir B."/>
            <person name="Chourey K."/>
            <person name="Iyer R."/>
            <person name="Hettich R.L."/>
            <person name="Baldwin B."/>
            <person name="Ogles D.M."/>
            <person name="Loffler F.E."/>
        </authorList>
    </citation>
    <scope>NUCLEOTIDE SEQUENCE [LARGE SCALE GENOMIC DNA]</scope>
    <source>
        <strain evidence="6 7">GP</strain>
    </source>
</reference>
<gene>
    <name evidence="6" type="ORF">JP09_001735</name>
</gene>
<feature type="chain" id="PRO_5044322823" evidence="5">
    <location>
        <begin position="27"/>
        <end position="147"/>
    </location>
</feature>
<evidence type="ECO:0000256" key="2">
    <source>
        <dbReference type="ARBA" id="ARBA00022723"/>
    </source>
</evidence>
<keyword evidence="3" id="KW-0408">Iron</keyword>
<feature type="signal peptide" evidence="5">
    <location>
        <begin position="1"/>
        <end position="26"/>
    </location>
</feature>
<name>A0A2P5P8L0_9CHLR</name>
<dbReference type="EMBL" id="JQAN02000006">
    <property type="protein sequence ID" value="PPD58626.1"/>
    <property type="molecule type" value="Genomic_DNA"/>
</dbReference>
<dbReference type="GO" id="GO:0046872">
    <property type="term" value="F:metal ion binding"/>
    <property type="evidence" value="ECO:0007669"/>
    <property type="project" value="UniProtKB-KW"/>
</dbReference>
<dbReference type="PROSITE" id="PS51257">
    <property type="entry name" value="PROKAR_LIPOPROTEIN"/>
    <property type="match status" value="1"/>
</dbReference>
<sequence length="147" mass="14921">MPRKRKLLIQFVLVVTVLLASLSLMACGGGTPSTTTSHPPTTSNPPTTTTAPPTTTTVPPTTTTAPPTTTSSLGAQVYTASCASCHGADRKGLASGGIVLYPPVLPTSPGVVTRTEAQLATFTATHQTGSSLTADQRTAVASFLKTP</sequence>
<organism evidence="6 7">
    <name type="scientific">Dehalogenimonas etheniformans</name>
    <dbReference type="NCBI Taxonomy" id="1536648"/>
    <lineage>
        <taxon>Bacteria</taxon>
        <taxon>Bacillati</taxon>
        <taxon>Chloroflexota</taxon>
        <taxon>Dehalococcoidia</taxon>
        <taxon>Dehalococcoidales</taxon>
        <taxon>Dehalococcoidaceae</taxon>
        <taxon>Dehalogenimonas</taxon>
    </lineage>
</organism>
<dbReference type="PROSITE" id="PS51007">
    <property type="entry name" value="CYTC"/>
    <property type="match status" value="1"/>
</dbReference>
<evidence type="ECO:0000256" key="5">
    <source>
        <dbReference type="SAM" id="SignalP"/>
    </source>
</evidence>
<dbReference type="Gene3D" id="1.10.760.10">
    <property type="entry name" value="Cytochrome c-like domain"/>
    <property type="match status" value="1"/>
</dbReference>